<proteinExistence type="predicted"/>
<keyword evidence="1 3" id="KW-0378">Hydrolase</keyword>
<dbReference type="InterPro" id="IPR029058">
    <property type="entry name" value="AB_hydrolase_fold"/>
</dbReference>
<organism evidence="3 4">
    <name type="scientific">Sphingopyxis bauzanensis</name>
    <dbReference type="NCBI Taxonomy" id="651663"/>
    <lineage>
        <taxon>Bacteria</taxon>
        <taxon>Pseudomonadati</taxon>
        <taxon>Pseudomonadota</taxon>
        <taxon>Alphaproteobacteria</taxon>
        <taxon>Sphingomonadales</taxon>
        <taxon>Sphingomonadaceae</taxon>
        <taxon>Sphingopyxis</taxon>
    </lineage>
</organism>
<dbReference type="OrthoDB" id="9806163at2"/>
<feature type="domain" description="Xaa-Pro dipeptidyl-peptidase C-terminal" evidence="2">
    <location>
        <begin position="330"/>
        <end position="605"/>
    </location>
</feature>
<gene>
    <name evidence="3" type="ORF">CDQ92_08355</name>
</gene>
<dbReference type="SUPFAM" id="SSF49785">
    <property type="entry name" value="Galactose-binding domain-like"/>
    <property type="match status" value="1"/>
</dbReference>
<sequence>MSMAAPHGPIRNAMVPMRDGIHLATDIYLPAGASDVPLPVLLERTPYDKEGTNHADFSVAATAPLSKPDIARIFASYGYAFVLQDCRGRYASEGGFRKYLSEAEDGADTLAWIRAQPWCDGRIGTLGLSYGAHVQAALASLNPLGLAAMFLDSGGFSSAYHSGIRQGGAYELKQLTWAQKHALLARETASDPARRAALEEQDIRDWIGVDRWAPGRSPISAAPEYEAFILEQWGEDRFTDFWKQRGIYARGWYDEFADVPMVHMSSWYDPYALTAIDNFTGLVGRKRGPVKLIMGPWTHGKRSLTFAGDADFGPASTLDFQFGDYTALRRAWFDHHLRHADVADPLPDAVYLFTMGGGSGRRLPSGRLDHGGRWHSASAWPLPDVTMQPLYLRGDGRLGEQSKAAAYARFTHDPHNPVPTIGGAIASGAPVMEAGGFDQRESPDFFGSKPPYRPLAERPDVLIFDSDPFDADVELTGQVVAELFVSSSAVDTDFTIKVVDLYPPNKDYPEGYALNIAHGILRMRFRNSFEVPEAMEAGKVYAVQIASFPMSNLFSKGHRIRIEIASSNFPHFDINPNSDWRLFDQPPRSAENNVHFGAGQASRILLPVVAP</sequence>
<dbReference type="Gene3D" id="1.10.3020.10">
    <property type="entry name" value="alpha-amino acid ester hydrolase ( Helical cap domain)"/>
    <property type="match status" value="1"/>
</dbReference>
<comment type="caution">
    <text evidence="3">The sequence shown here is derived from an EMBL/GenBank/DDBJ whole genome shotgun (WGS) entry which is preliminary data.</text>
</comment>
<dbReference type="Proteomes" id="UP000197361">
    <property type="component" value="Unassembled WGS sequence"/>
</dbReference>
<dbReference type="InterPro" id="IPR013736">
    <property type="entry name" value="Xaa-Pro_dipept_C"/>
</dbReference>
<evidence type="ECO:0000313" key="3">
    <source>
        <dbReference type="EMBL" id="OWQ97082.1"/>
    </source>
</evidence>
<dbReference type="Gene3D" id="2.60.120.260">
    <property type="entry name" value="Galactose-binding domain-like"/>
    <property type="match status" value="1"/>
</dbReference>
<dbReference type="InterPro" id="IPR050585">
    <property type="entry name" value="Xaa-Pro_dipeptidyl-ppase/CocE"/>
</dbReference>
<dbReference type="EMBL" id="NISK01000002">
    <property type="protein sequence ID" value="OWQ97082.1"/>
    <property type="molecule type" value="Genomic_DNA"/>
</dbReference>
<protein>
    <submittedName>
        <fullName evidence="3">Antibiotic hydrolase</fullName>
    </submittedName>
</protein>
<dbReference type="NCBIfam" id="TIGR00976">
    <property type="entry name" value="CocE_NonD"/>
    <property type="match status" value="1"/>
</dbReference>
<name>A0A246JX00_9SPHN</name>
<dbReference type="InterPro" id="IPR005674">
    <property type="entry name" value="CocE/Ser_esterase"/>
</dbReference>
<dbReference type="Pfam" id="PF02129">
    <property type="entry name" value="Peptidase_S15"/>
    <property type="match status" value="1"/>
</dbReference>
<dbReference type="AlphaFoldDB" id="A0A246JX00"/>
<keyword evidence="4" id="KW-1185">Reference proteome</keyword>
<dbReference type="RefSeq" id="WP_088440938.1">
    <property type="nucleotide sequence ID" value="NZ_BMMC01000003.1"/>
</dbReference>
<dbReference type="InterPro" id="IPR000383">
    <property type="entry name" value="Xaa-Pro-like_dom"/>
</dbReference>
<evidence type="ECO:0000259" key="2">
    <source>
        <dbReference type="SMART" id="SM00939"/>
    </source>
</evidence>
<evidence type="ECO:0000313" key="4">
    <source>
        <dbReference type="Proteomes" id="UP000197361"/>
    </source>
</evidence>
<dbReference type="SUPFAM" id="SSF53474">
    <property type="entry name" value="alpha/beta-Hydrolases"/>
    <property type="match status" value="1"/>
</dbReference>
<accession>A0A246JX00</accession>
<dbReference type="GO" id="GO:0008239">
    <property type="term" value="F:dipeptidyl-peptidase activity"/>
    <property type="evidence" value="ECO:0007669"/>
    <property type="project" value="InterPro"/>
</dbReference>
<reference evidence="3 4" key="1">
    <citation type="journal article" date="2010" name="Int. J. Syst. Evol. Microbiol.">
        <title>Sphingopyxis bauzanensis sp. nov., a psychrophilic bacterium isolated from soil.</title>
        <authorList>
            <person name="Zhang D.C."/>
            <person name="Liu H.C."/>
            <person name="Xin Y.H."/>
            <person name="Zhou Y.G."/>
            <person name="Schinner F."/>
            <person name="Margesin R."/>
        </authorList>
    </citation>
    <scope>NUCLEOTIDE SEQUENCE [LARGE SCALE GENOMIC DNA]</scope>
    <source>
        <strain evidence="3 4">DSM 22271</strain>
    </source>
</reference>
<dbReference type="PANTHER" id="PTHR43056">
    <property type="entry name" value="PEPTIDASE S9 PROLYL OLIGOPEPTIDASE"/>
    <property type="match status" value="1"/>
</dbReference>
<evidence type="ECO:0000256" key="1">
    <source>
        <dbReference type="ARBA" id="ARBA00022801"/>
    </source>
</evidence>
<dbReference type="SMART" id="SM00939">
    <property type="entry name" value="PepX_C"/>
    <property type="match status" value="1"/>
</dbReference>
<dbReference type="PANTHER" id="PTHR43056:SF10">
    <property type="entry name" value="COCE_NOND FAMILY, PUTATIVE (AFU_ORTHOLOGUE AFUA_7G00600)-RELATED"/>
    <property type="match status" value="1"/>
</dbReference>
<dbReference type="Pfam" id="PF08530">
    <property type="entry name" value="PepX_C"/>
    <property type="match status" value="1"/>
</dbReference>
<dbReference type="InterPro" id="IPR008979">
    <property type="entry name" value="Galactose-bd-like_sf"/>
</dbReference>
<dbReference type="Gene3D" id="3.40.50.1820">
    <property type="entry name" value="alpha/beta hydrolase"/>
    <property type="match status" value="1"/>
</dbReference>